<feature type="compositionally biased region" description="Low complexity" evidence="2">
    <location>
        <begin position="466"/>
        <end position="484"/>
    </location>
</feature>
<organism evidence="4 5">
    <name type="scientific">Escallonia rubra</name>
    <dbReference type="NCBI Taxonomy" id="112253"/>
    <lineage>
        <taxon>Eukaryota</taxon>
        <taxon>Viridiplantae</taxon>
        <taxon>Streptophyta</taxon>
        <taxon>Embryophyta</taxon>
        <taxon>Tracheophyta</taxon>
        <taxon>Spermatophyta</taxon>
        <taxon>Magnoliopsida</taxon>
        <taxon>eudicotyledons</taxon>
        <taxon>Gunneridae</taxon>
        <taxon>Pentapetalae</taxon>
        <taxon>asterids</taxon>
        <taxon>campanulids</taxon>
        <taxon>Escalloniales</taxon>
        <taxon>Escalloniaceae</taxon>
        <taxon>Escallonia</taxon>
    </lineage>
</organism>
<dbReference type="Proteomes" id="UP001187471">
    <property type="component" value="Unassembled WGS sequence"/>
</dbReference>
<keyword evidence="5" id="KW-1185">Reference proteome</keyword>
<dbReference type="Pfam" id="PF10033">
    <property type="entry name" value="ATG13"/>
    <property type="match status" value="1"/>
</dbReference>
<dbReference type="GO" id="GO:0034727">
    <property type="term" value="P:piecemeal microautophagy of the nucleus"/>
    <property type="evidence" value="ECO:0007669"/>
    <property type="project" value="TreeGrafter"/>
</dbReference>
<accession>A0AA88R4X0</accession>
<proteinExistence type="predicted"/>
<dbReference type="InterPro" id="IPR036570">
    <property type="entry name" value="HORMA_dom_sf"/>
</dbReference>
<dbReference type="GO" id="GO:0034497">
    <property type="term" value="P:protein localization to phagophore assembly site"/>
    <property type="evidence" value="ECO:0007669"/>
    <property type="project" value="TreeGrafter"/>
</dbReference>
<dbReference type="Gene3D" id="3.30.900.10">
    <property type="entry name" value="HORMA domain"/>
    <property type="match status" value="1"/>
</dbReference>
<protein>
    <recommendedName>
        <fullName evidence="3">Autophagy-related protein 13 N-terminal domain-containing protein</fullName>
    </recommendedName>
</protein>
<dbReference type="EMBL" id="JAVXUO010002486">
    <property type="protein sequence ID" value="KAK2972821.1"/>
    <property type="molecule type" value="Genomic_DNA"/>
</dbReference>
<dbReference type="PANTHER" id="PTHR13430">
    <property type="match status" value="1"/>
</dbReference>
<feature type="region of interest" description="Disordered" evidence="2">
    <location>
        <begin position="264"/>
        <end position="327"/>
    </location>
</feature>
<comment type="caution">
    <text evidence="4">The sequence shown here is derived from an EMBL/GenBank/DDBJ whole genome shotgun (WGS) entry which is preliminary data.</text>
</comment>
<dbReference type="GO" id="GO:0005829">
    <property type="term" value="C:cytosol"/>
    <property type="evidence" value="ECO:0007669"/>
    <property type="project" value="TreeGrafter"/>
</dbReference>
<name>A0AA88R4X0_9ASTE</name>
<feature type="compositionally biased region" description="Polar residues" evidence="2">
    <location>
        <begin position="559"/>
        <end position="568"/>
    </location>
</feature>
<feature type="compositionally biased region" description="Polar residues" evidence="2">
    <location>
        <begin position="368"/>
        <end position="382"/>
    </location>
</feature>
<gene>
    <name evidence="4" type="ORF">RJ640_028349</name>
</gene>
<evidence type="ECO:0000256" key="2">
    <source>
        <dbReference type="SAM" id="MobiDB-lite"/>
    </source>
</evidence>
<feature type="compositionally biased region" description="Pro residues" evidence="2">
    <location>
        <begin position="348"/>
        <end position="362"/>
    </location>
</feature>
<feature type="region of interest" description="Disordered" evidence="2">
    <location>
        <begin position="339"/>
        <end position="484"/>
    </location>
</feature>
<dbReference type="GO" id="GO:0000423">
    <property type="term" value="P:mitophagy"/>
    <property type="evidence" value="ECO:0007669"/>
    <property type="project" value="TreeGrafter"/>
</dbReference>
<reference evidence="4" key="1">
    <citation type="submission" date="2022-12" db="EMBL/GenBank/DDBJ databases">
        <title>Draft genome assemblies for two species of Escallonia (Escalloniales).</title>
        <authorList>
            <person name="Chanderbali A."/>
            <person name="Dervinis C."/>
            <person name="Anghel I."/>
            <person name="Soltis D."/>
            <person name="Soltis P."/>
            <person name="Zapata F."/>
        </authorList>
    </citation>
    <scope>NUCLEOTIDE SEQUENCE</scope>
    <source>
        <strain evidence="4">UCBG92.1500</strain>
        <tissue evidence="4">Leaf</tissue>
    </source>
</reference>
<dbReference type="InterPro" id="IPR040182">
    <property type="entry name" value="ATG13"/>
</dbReference>
<feature type="compositionally biased region" description="Polar residues" evidence="2">
    <location>
        <begin position="264"/>
        <end position="277"/>
    </location>
</feature>
<dbReference type="InterPro" id="IPR018731">
    <property type="entry name" value="Atg13_N"/>
</dbReference>
<dbReference type="PANTHER" id="PTHR13430:SF4">
    <property type="entry name" value="AUTOPHAGY-RELATED PROTEIN 13"/>
    <property type="match status" value="1"/>
</dbReference>
<evidence type="ECO:0000259" key="3">
    <source>
        <dbReference type="Pfam" id="PF10033"/>
    </source>
</evidence>
<evidence type="ECO:0000256" key="1">
    <source>
        <dbReference type="ARBA" id="ARBA00023006"/>
    </source>
</evidence>
<keyword evidence="1" id="KW-0072">Autophagy</keyword>
<feature type="compositionally biased region" description="Basic and acidic residues" evidence="2">
    <location>
        <begin position="456"/>
        <end position="465"/>
    </location>
</feature>
<feature type="compositionally biased region" description="Polar residues" evidence="2">
    <location>
        <begin position="310"/>
        <end position="327"/>
    </location>
</feature>
<feature type="region of interest" description="Disordered" evidence="2">
    <location>
        <begin position="559"/>
        <end position="583"/>
    </location>
</feature>
<feature type="compositionally biased region" description="Polar residues" evidence="2">
    <location>
        <begin position="398"/>
        <end position="409"/>
    </location>
</feature>
<dbReference type="GO" id="GO:1990316">
    <property type="term" value="C:Atg1/ULK1 kinase complex"/>
    <property type="evidence" value="ECO:0007669"/>
    <property type="project" value="InterPro"/>
</dbReference>
<evidence type="ECO:0000313" key="4">
    <source>
        <dbReference type="EMBL" id="KAK2972821.1"/>
    </source>
</evidence>
<dbReference type="GO" id="GO:0000407">
    <property type="term" value="C:phagophore assembly site"/>
    <property type="evidence" value="ECO:0007669"/>
    <property type="project" value="TreeGrafter"/>
</dbReference>
<dbReference type="AlphaFoldDB" id="A0AA88R4X0"/>
<feature type="domain" description="Autophagy-related protein 13 N-terminal" evidence="3">
    <location>
        <begin position="19"/>
        <end position="221"/>
    </location>
</feature>
<sequence length="621" mass="67988">MDLHSGPHGEYRRFEQILSQFLLKSLHIVLDSRVPSIRPRGGRGRPLSGAQSKKSDKWFSLALGDRPSALENLNFWHRNLMEPMVIDIILVQETQSDQDMYVSSGLGTVVETLIERWVVQCESGSPMGFHGDSSASHKKTYKKLIILLRSLYSTMRLLPAHRAFRKLCLSSKGCDFDIIYKVSSFSAPFSRAEEEVMKQYGFVPVDAPQGRLSISVTYRESLSDFNLETSASFPPQIITDYVGSPATDPLRAFPSTDKGFCATSVPSRGMQSPSSIPFQRPHSWTGGLHRGAPLGRKLPLGGSPPAYPSSFGQYEAASSPTDNYRFQNYRHSNHHKATSFDDYQLSPPFSPSPSPSASPSPPTYLSSGNPVQNCTRGESSPVSIPHPMLGRSPRYLSPNLSDPNRNSLPPLSPRSLKHDPSYQDSPSGIRSGRRSDLTRTGDPSPGITNYYSGQKGSRDSKDDSGRFSGLLSSSGSPRVGLSRSSSRFSFQDDLDDSDFSCPFIVDDVDTPETQARQNVDGNKASEFTSQTFGVGRKSQDAAVGALVHMLRTAPPLRQDSSCYSSRSLNPGLEGDAGTASGFFLPRKTSDALEELRVYKGVKDLLLSKSGARFVSKEDPTG</sequence>
<evidence type="ECO:0000313" key="5">
    <source>
        <dbReference type="Proteomes" id="UP001187471"/>
    </source>
</evidence>
<feature type="compositionally biased region" description="Polar residues" evidence="2">
    <location>
        <begin position="446"/>
        <end position="455"/>
    </location>
</feature>